<dbReference type="AlphaFoldDB" id="A0A8S1XAQ8"/>
<name>A0A8S1XAQ8_PAROT</name>
<protein>
    <submittedName>
        <fullName evidence="1">Uncharacterized protein</fullName>
    </submittedName>
</protein>
<keyword evidence="2" id="KW-1185">Reference proteome</keyword>
<accession>A0A8S1XAQ8</accession>
<proteinExistence type="predicted"/>
<sequence>MNPQVRYRPPLPKFDQKLIDSKNIQETTQKFVLQKSDKRRFKQVNQLIDEMLKKLTQVNFQFLQNLNHENIKVQCLGILGDELIEKPVH</sequence>
<reference evidence="1" key="1">
    <citation type="submission" date="2021-01" db="EMBL/GenBank/DDBJ databases">
        <authorList>
            <consortium name="Genoscope - CEA"/>
            <person name="William W."/>
        </authorList>
    </citation>
    <scope>NUCLEOTIDE SEQUENCE</scope>
</reference>
<evidence type="ECO:0000313" key="2">
    <source>
        <dbReference type="Proteomes" id="UP000683925"/>
    </source>
</evidence>
<dbReference type="Proteomes" id="UP000683925">
    <property type="component" value="Unassembled WGS sequence"/>
</dbReference>
<dbReference type="EMBL" id="CAJJDP010000116">
    <property type="protein sequence ID" value="CAD8198098.1"/>
    <property type="molecule type" value="Genomic_DNA"/>
</dbReference>
<gene>
    <name evidence="1" type="ORF">POCTA_138.1.T1160030</name>
</gene>
<organism evidence="1 2">
    <name type="scientific">Paramecium octaurelia</name>
    <dbReference type="NCBI Taxonomy" id="43137"/>
    <lineage>
        <taxon>Eukaryota</taxon>
        <taxon>Sar</taxon>
        <taxon>Alveolata</taxon>
        <taxon>Ciliophora</taxon>
        <taxon>Intramacronucleata</taxon>
        <taxon>Oligohymenophorea</taxon>
        <taxon>Peniculida</taxon>
        <taxon>Parameciidae</taxon>
        <taxon>Paramecium</taxon>
    </lineage>
</organism>
<comment type="caution">
    <text evidence="1">The sequence shown here is derived from an EMBL/GenBank/DDBJ whole genome shotgun (WGS) entry which is preliminary data.</text>
</comment>
<evidence type="ECO:0000313" key="1">
    <source>
        <dbReference type="EMBL" id="CAD8198098.1"/>
    </source>
</evidence>